<gene>
    <name evidence="1" type="ORF">GCM10007874_66220</name>
</gene>
<proteinExistence type="predicted"/>
<dbReference type="PROSITE" id="PS51318">
    <property type="entry name" value="TAT"/>
    <property type="match status" value="1"/>
</dbReference>
<organism evidence="1 2">
    <name type="scientific">Labrys miyagiensis</name>
    <dbReference type="NCBI Taxonomy" id="346912"/>
    <lineage>
        <taxon>Bacteria</taxon>
        <taxon>Pseudomonadati</taxon>
        <taxon>Pseudomonadota</taxon>
        <taxon>Alphaproteobacteria</taxon>
        <taxon>Hyphomicrobiales</taxon>
        <taxon>Xanthobacteraceae</taxon>
        <taxon>Labrys</taxon>
    </lineage>
</organism>
<comment type="caution">
    <text evidence="1">The sequence shown here is derived from an EMBL/GenBank/DDBJ whole genome shotgun (WGS) entry which is preliminary data.</text>
</comment>
<dbReference type="EMBL" id="BSPC01000076">
    <property type="protein sequence ID" value="GLS23601.1"/>
    <property type="molecule type" value="Genomic_DNA"/>
</dbReference>
<protein>
    <submittedName>
        <fullName evidence="1">Amino oxidase</fullName>
    </submittedName>
</protein>
<dbReference type="PANTHER" id="PTHR43563:SF1">
    <property type="entry name" value="AMINE OXIDASE [FLAVIN-CONTAINING] B"/>
    <property type="match status" value="1"/>
</dbReference>
<dbReference type="InterPro" id="IPR006311">
    <property type="entry name" value="TAT_signal"/>
</dbReference>
<evidence type="ECO:0000313" key="2">
    <source>
        <dbReference type="Proteomes" id="UP001156882"/>
    </source>
</evidence>
<dbReference type="Gene3D" id="3.50.50.60">
    <property type="entry name" value="FAD/NAD(P)-binding domain"/>
    <property type="match status" value="1"/>
</dbReference>
<dbReference type="InterPro" id="IPR050703">
    <property type="entry name" value="Flavin_MAO"/>
</dbReference>
<dbReference type="InterPro" id="IPR036188">
    <property type="entry name" value="FAD/NAD-bd_sf"/>
</dbReference>
<reference evidence="2" key="1">
    <citation type="journal article" date="2019" name="Int. J. Syst. Evol. Microbiol.">
        <title>The Global Catalogue of Microorganisms (GCM) 10K type strain sequencing project: providing services to taxonomists for standard genome sequencing and annotation.</title>
        <authorList>
            <consortium name="The Broad Institute Genomics Platform"/>
            <consortium name="The Broad Institute Genome Sequencing Center for Infectious Disease"/>
            <person name="Wu L."/>
            <person name="Ma J."/>
        </authorList>
    </citation>
    <scope>NUCLEOTIDE SEQUENCE [LARGE SCALE GENOMIC DNA]</scope>
    <source>
        <strain evidence="2">NBRC 101365</strain>
    </source>
</reference>
<keyword evidence="2" id="KW-1185">Reference proteome</keyword>
<dbReference type="PANTHER" id="PTHR43563">
    <property type="entry name" value="AMINE OXIDASE"/>
    <property type="match status" value="1"/>
</dbReference>
<dbReference type="SUPFAM" id="SSF51905">
    <property type="entry name" value="FAD/NAD(P)-binding domain"/>
    <property type="match status" value="1"/>
</dbReference>
<dbReference type="Proteomes" id="UP001156882">
    <property type="component" value="Unassembled WGS sequence"/>
</dbReference>
<accession>A0ABQ6CZC6</accession>
<evidence type="ECO:0000313" key="1">
    <source>
        <dbReference type="EMBL" id="GLS23601.1"/>
    </source>
</evidence>
<name>A0ABQ6CZC6_9HYPH</name>
<sequence>MTPHLAQPKSLRLFFAWAFLMTRITRKQFLALGAAGLAGAGLLGVEKFAGPAAATPPAVPGTLVGASSAIGHRLRSGGFPPPSETRSAGLVIVGGGMAGLGAGYRLAKAGFDDFLLLDLEAAPGGNAASGRNAVSAYPWGAHYVPLLTQEARAVRALFEDLNIITGYGANGAPVYDEYALCADPQERLYRYGRWQEGLVPAIGVTPDEEAEYRRFFAAMAAFRQRIGSDGKRAFAIPIDLSSQDADLTALDAITMTQWLQREGYRSPNLAWYINYGCRDDYGTEAQHVSAWAGIHYFAARNGRAADADDQGLVTWPEGNGYLAHRLAAALGDKVRIRQLAFHVETRDDGVVLDVWDAAADKVYRLQAKAAILATPHFVTARLTGDPALATGFSYAPWVVANITLSAMPAGLGAELSWDNVIFDSSLLGYVVATHQATQMRPLATVLTYYWPISHLPPEDARRGALARRLEDWQAIFLKELLAVHPELDGHVERCDVWVWGHAMIRPEPGFIWGEQRRRSLAQKPPLFTAHSDMSGISIFEEAYTHGVRAAENAMAYAGHGFETVL</sequence>
<dbReference type="Pfam" id="PF13450">
    <property type="entry name" value="NAD_binding_8"/>
    <property type="match status" value="1"/>
</dbReference>